<accession>A0AAX6MLH2</accession>
<evidence type="ECO:0000259" key="6">
    <source>
        <dbReference type="Pfam" id="PF01284"/>
    </source>
</evidence>
<evidence type="ECO:0000313" key="8">
    <source>
        <dbReference type="Proteomes" id="UP001369815"/>
    </source>
</evidence>
<proteinExistence type="predicted"/>
<name>A0AAX6MLH2_9PEZI</name>
<feature type="transmembrane region" description="Helical" evidence="5">
    <location>
        <begin position="62"/>
        <end position="82"/>
    </location>
</feature>
<gene>
    <name evidence="7" type="ORF">Daesc_005815</name>
</gene>
<evidence type="ECO:0000256" key="2">
    <source>
        <dbReference type="ARBA" id="ARBA00022692"/>
    </source>
</evidence>
<keyword evidence="8" id="KW-1185">Reference proteome</keyword>
<dbReference type="AlphaFoldDB" id="A0AAX6MLH2"/>
<dbReference type="Pfam" id="PF01284">
    <property type="entry name" value="MARVEL"/>
    <property type="match status" value="1"/>
</dbReference>
<dbReference type="EMBL" id="JBANMG010000005">
    <property type="protein sequence ID" value="KAK6953510.1"/>
    <property type="molecule type" value="Genomic_DNA"/>
</dbReference>
<dbReference type="InterPro" id="IPR008253">
    <property type="entry name" value="Marvel"/>
</dbReference>
<keyword evidence="4 5" id="KW-0472">Membrane</keyword>
<feature type="transmembrane region" description="Helical" evidence="5">
    <location>
        <begin position="94"/>
        <end position="116"/>
    </location>
</feature>
<evidence type="ECO:0000256" key="1">
    <source>
        <dbReference type="ARBA" id="ARBA00004141"/>
    </source>
</evidence>
<sequence>MAIKSLITKFGKGAATKQMYIYETWLRWIARGIQFVLAVVVCGLYGRRVDHDRRHDNGQSPAWVYALFVAGISCITCILYSIPNPFGRLQSHRLFAWDLILFILWIAVFGTFAAIFLKREEDEYQGTSVTLMKCAVWIDLVNCIFWLCTGVYGCFRTFVGKKVNGKIDEYSNKVEDGINAKVDHYAGAAKSNFSMKLNPLRKETV</sequence>
<evidence type="ECO:0000256" key="5">
    <source>
        <dbReference type="SAM" id="Phobius"/>
    </source>
</evidence>
<evidence type="ECO:0000256" key="3">
    <source>
        <dbReference type="ARBA" id="ARBA00022989"/>
    </source>
</evidence>
<comment type="subcellular location">
    <subcellularLocation>
        <location evidence="1">Membrane</location>
        <topology evidence="1">Multi-pass membrane protein</topology>
    </subcellularLocation>
</comment>
<feature type="domain" description="MARVEL" evidence="6">
    <location>
        <begin position="26"/>
        <end position="114"/>
    </location>
</feature>
<keyword evidence="3 5" id="KW-1133">Transmembrane helix</keyword>
<dbReference type="GO" id="GO:0016020">
    <property type="term" value="C:membrane"/>
    <property type="evidence" value="ECO:0007669"/>
    <property type="project" value="UniProtKB-SubCell"/>
</dbReference>
<reference evidence="7 8" key="1">
    <citation type="journal article" date="2024" name="Front Chem Biol">
        <title>Unveiling the potential of Daldinia eschscholtzii MFLUCC 19-0629 through bioactivity and bioinformatics studies for enhanced sustainable agriculture production.</title>
        <authorList>
            <person name="Brooks S."/>
            <person name="Weaver J.A."/>
            <person name="Klomchit A."/>
            <person name="Alharthi S.A."/>
            <person name="Onlamun T."/>
            <person name="Nurani R."/>
            <person name="Vong T.K."/>
            <person name="Alberti F."/>
            <person name="Greco C."/>
        </authorList>
    </citation>
    <scope>NUCLEOTIDE SEQUENCE [LARGE SCALE GENOMIC DNA]</scope>
    <source>
        <strain evidence="7">MFLUCC 19-0629</strain>
    </source>
</reference>
<comment type="caution">
    <text evidence="7">The sequence shown here is derived from an EMBL/GenBank/DDBJ whole genome shotgun (WGS) entry which is preliminary data.</text>
</comment>
<evidence type="ECO:0000256" key="4">
    <source>
        <dbReference type="ARBA" id="ARBA00023136"/>
    </source>
</evidence>
<dbReference type="PANTHER" id="PTHR42083">
    <property type="entry name" value="MARVEL DOMAIN-CONTAINING PROTEIN"/>
    <property type="match status" value="1"/>
</dbReference>
<keyword evidence="2 5" id="KW-0812">Transmembrane</keyword>
<evidence type="ECO:0000313" key="7">
    <source>
        <dbReference type="EMBL" id="KAK6953510.1"/>
    </source>
</evidence>
<organism evidence="7 8">
    <name type="scientific">Daldinia eschscholtzii</name>
    <dbReference type="NCBI Taxonomy" id="292717"/>
    <lineage>
        <taxon>Eukaryota</taxon>
        <taxon>Fungi</taxon>
        <taxon>Dikarya</taxon>
        <taxon>Ascomycota</taxon>
        <taxon>Pezizomycotina</taxon>
        <taxon>Sordariomycetes</taxon>
        <taxon>Xylariomycetidae</taxon>
        <taxon>Xylariales</taxon>
        <taxon>Hypoxylaceae</taxon>
        <taxon>Daldinia</taxon>
    </lineage>
</organism>
<dbReference type="PANTHER" id="PTHR42083:SF1">
    <property type="entry name" value="MARVEL DOMAIN-CONTAINING PROTEIN"/>
    <property type="match status" value="1"/>
</dbReference>
<dbReference type="Proteomes" id="UP001369815">
    <property type="component" value="Unassembled WGS sequence"/>
</dbReference>
<feature type="transmembrane region" description="Helical" evidence="5">
    <location>
        <begin position="28"/>
        <end position="46"/>
    </location>
</feature>
<feature type="transmembrane region" description="Helical" evidence="5">
    <location>
        <begin position="136"/>
        <end position="155"/>
    </location>
</feature>
<protein>
    <recommendedName>
        <fullName evidence="6">MARVEL domain-containing protein</fullName>
    </recommendedName>
</protein>